<sequence length="372" mass="43222">MLKKILCFSLLLYSFIAFSQEPNLSADAQVSIFTCDRGEELYSTFGHTALRITDPNNALDVVYNYGYFDFRTENFYFKFVKGDLQYYMKVTSYDDFVFEYKLERRQVIEQTLNLPLAKKQELFDALNKSLLSDEKSYTYKFIDRNCTSMVVNKINGLFGTEKIQKVDDKSISYRTVLYPYFENYFWYKLGINIVFGAKTDQNAEKLFLPIELLNSLDKATVDGKPLVSKKETVVQGVSSQPQFSFFDSIYLICVVLLLLVITNKLFLFKGYLFVCGILGLFLCLIGLYSQHEELLWNYNALLFNPLFLLIPFAKNNFLKKLNATLLILLLIYCILMLTKPHLMIMMPFIVTNLYILLKLNGRNPLKLLSPIK</sequence>
<feature type="transmembrane region" description="Helical" evidence="1">
    <location>
        <begin position="295"/>
        <end position="313"/>
    </location>
</feature>
<keyword evidence="2" id="KW-0732">Signal</keyword>
<evidence type="ECO:0000256" key="2">
    <source>
        <dbReference type="SAM" id="SignalP"/>
    </source>
</evidence>
<evidence type="ECO:0000259" key="3">
    <source>
        <dbReference type="Pfam" id="PF13387"/>
    </source>
</evidence>
<dbReference type="OrthoDB" id="319167at2"/>
<name>A0A4P7PSK8_9FLAO</name>
<keyword evidence="1" id="KW-0472">Membrane</keyword>
<proteinExistence type="predicted"/>
<protein>
    <recommendedName>
        <fullName evidence="3">Lnb N-terminal periplasmic domain-containing protein</fullName>
    </recommendedName>
</protein>
<accession>A0A4P7PSK8</accession>
<feature type="chain" id="PRO_5020713589" description="Lnb N-terminal periplasmic domain-containing protein" evidence="2">
    <location>
        <begin position="20"/>
        <end position="372"/>
    </location>
</feature>
<evidence type="ECO:0000256" key="1">
    <source>
        <dbReference type="SAM" id="Phobius"/>
    </source>
</evidence>
<gene>
    <name evidence="4" type="ORF">GS03_01416</name>
</gene>
<reference evidence="4 5" key="1">
    <citation type="submission" date="2019-04" db="EMBL/GenBank/DDBJ databases">
        <title>Flavobacterium sp. GS03.</title>
        <authorList>
            <person name="Kim H."/>
        </authorList>
    </citation>
    <scope>NUCLEOTIDE SEQUENCE [LARGE SCALE GENOMIC DNA]</scope>
    <source>
        <strain evidence="4 5">GS03</strain>
    </source>
</reference>
<feature type="domain" description="Lnb N-terminal periplasmic" evidence="3">
    <location>
        <begin position="28"/>
        <end position="155"/>
    </location>
</feature>
<feature type="transmembrane region" description="Helical" evidence="1">
    <location>
        <begin position="268"/>
        <end position="289"/>
    </location>
</feature>
<evidence type="ECO:0000313" key="4">
    <source>
        <dbReference type="EMBL" id="QBZ97918.1"/>
    </source>
</evidence>
<dbReference type="RefSeq" id="WP_136151846.1">
    <property type="nucleotide sequence ID" value="NZ_CP038810.1"/>
</dbReference>
<dbReference type="AlphaFoldDB" id="A0A4P7PSK8"/>
<organism evidence="4 5">
    <name type="scientific">Flavobacterium sangjuense</name>
    <dbReference type="NCBI Taxonomy" id="2518177"/>
    <lineage>
        <taxon>Bacteria</taxon>
        <taxon>Pseudomonadati</taxon>
        <taxon>Bacteroidota</taxon>
        <taxon>Flavobacteriia</taxon>
        <taxon>Flavobacteriales</taxon>
        <taxon>Flavobacteriaceae</taxon>
        <taxon>Flavobacterium</taxon>
    </lineage>
</organism>
<dbReference type="InterPro" id="IPR025178">
    <property type="entry name" value="Lnb_N"/>
</dbReference>
<feature type="transmembrane region" description="Helical" evidence="1">
    <location>
        <begin position="243"/>
        <end position="261"/>
    </location>
</feature>
<dbReference type="KEGG" id="fsn:GS03_01416"/>
<dbReference type="EMBL" id="CP038810">
    <property type="protein sequence ID" value="QBZ97918.1"/>
    <property type="molecule type" value="Genomic_DNA"/>
</dbReference>
<evidence type="ECO:0000313" key="5">
    <source>
        <dbReference type="Proteomes" id="UP000296862"/>
    </source>
</evidence>
<keyword evidence="1" id="KW-0812">Transmembrane</keyword>
<dbReference type="Proteomes" id="UP000296862">
    <property type="component" value="Chromosome"/>
</dbReference>
<keyword evidence="5" id="KW-1185">Reference proteome</keyword>
<feature type="signal peptide" evidence="2">
    <location>
        <begin position="1"/>
        <end position="19"/>
    </location>
</feature>
<keyword evidence="1" id="KW-1133">Transmembrane helix</keyword>
<feature type="transmembrane region" description="Helical" evidence="1">
    <location>
        <begin position="325"/>
        <end position="357"/>
    </location>
</feature>
<dbReference type="Pfam" id="PF13387">
    <property type="entry name" value="Lnb_N"/>
    <property type="match status" value="1"/>
</dbReference>